<dbReference type="EMBL" id="PKPP01002386">
    <property type="protein sequence ID" value="PWA75600.1"/>
    <property type="molecule type" value="Genomic_DNA"/>
</dbReference>
<sequence>MDPSNPLYVHPSDGPGSLPIQEKLIGAQNYRSWRRAMEIGLSTKHKLGFVRYTIPRPPVVPIPPTTPAENASACETWIQLETRFSLSNGSRKYKLSKECFEIQQQGSTVSEYYTRMKCVWEELDSMLMLPRLVTITPEMSNFLSAVEKQKEEQRLFQFLNGLDDCYGAQRSQLLLLNPLPSVENACAVIQQEESQKDVFKGGAPFVESAALFSKQENKGMCSICGYKWHPPDKCWEKVGYPVWHHKYKQPQNKLNAQNKKVGSNVGNYKRTAASVTSGSSSFTFTSEQFESLMRNVLNDMKNSGTSCADCTDDELEFVAVENVTQTESTSVPEQVCQVQIMLPLLLLPNNLENLPEKLNHQPGQKIMLCLMLNQ</sequence>
<dbReference type="Pfam" id="PF14244">
    <property type="entry name" value="Retrotran_gag_3"/>
    <property type="match status" value="1"/>
</dbReference>
<feature type="domain" description="Retrotransposon Copia-like N-terminal" evidence="1">
    <location>
        <begin position="10"/>
        <end position="57"/>
    </location>
</feature>
<dbReference type="InterPro" id="IPR029472">
    <property type="entry name" value="Copia-like_N"/>
</dbReference>
<evidence type="ECO:0000259" key="1">
    <source>
        <dbReference type="Pfam" id="PF14244"/>
    </source>
</evidence>
<comment type="caution">
    <text evidence="2">The sequence shown here is derived from an EMBL/GenBank/DDBJ whole genome shotgun (WGS) entry which is preliminary data.</text>
</comment>
<name>A0A2U1NQ73_ARTAN</name>
<dbReference type="PANTHER" id="PTHR34222:SF97">
    <property type="entry name" value="CATALYTIC REGION, PUTATIVE-RELATED"/>
    <property type="match status" value="1"/>
</dbReference>
<dbReference type="Proteomes" id="UP000245207">
    <property type="component" value="Unassembled WGS sequence"/>
</dbReference>
<evidence type="ECO:0000313" key="2">
    <source>
        <dbReference type="EMBL" id="PWA75600.1"/>
    </source>
</evidence>
<proteinExistence type="predicted"/>
<accession>A0A2U1NQ73</accession>
<protein>
    <recommendedName>
        <fullName evidence="1">Retrotransposon Copia-like N-terminal domain-containing protein</fullName>
    </recommendedName>
</protein>
<dbReference type="PANTHER" id="PTHR34222">
    <property type="entry name" value="GAG_PRE-INTEGRS DOMAIN-CONTAINING PROTEIN"/>
    <property type="match status" value="1"/>
</dbReference>
<reference evidence="2 3" key="1">
    <citation type="journal article" date="2018" name="Mol. Plant">
        <title>The genome of Artemisia annua provides insight into the evolution of Asteraceae family and artemisinin biosynthesis.</title>
        <authorList>
            <person name="Shen Q."/>
            <person name="Zhang L."/>
            <person name="Liao Z."/>
            <person name="Wang S."/>
            <person name="Yan T."/>
            <person name="Shi P."/>
            <person name="Liu M."/>
            <person name="Fu X."/>
            <person name="Pan Q."/>
            <person name="Wang Y."/>
            <person name="Lv Z."/>
            <person name="Lu X."/>
            <person name="Zhang F."/>
            <person name="Jiang W."/>
            <person name="Ma Y."/>
            <person name="Chen M."/>
            <person name="Hao X."/>
            <person name="Li L."/>
            <person name="Tang Y."/>
            <person name="Lv G."/>
            <person name="Zhou Y."/>
            <person name="Sun X."/>
            <person name="Brodelius P.E."/>
            <person name="Rose J.K.C."/>
            <person name="Tang K."/>
        </authorList>
    </citation>
    <scope>NUCLEOTIDE SEQUENCE [LARGE SCALE GENOMIC DNA]</scope>
    <source>
        <strain evidence="3">cv. Huhao1</strain>
        <tissue evidence="2">Leaf</tissue>
    </source>
</reference>
<organism evidence="2 3">
    <name type="scientific">Artemisia annua</name>
    <name type="common">Sweet wormwood</name>
    <dbReference type="NCBI Taxonomy" id="35608"/>
    <lineage>
        <taxon>Eukaryota</taxon>
        <taxon>Viridiplantae</taxon>
        <taxon>Streptophyta</taxon>
        <taxon>Embryophyta</taxon>
        <taxon>Tracheophyta</taxon>
        <taxon>Spermatophyta</taxon>
        <taxon>Magnoliopsida</taxon>
        <taxon>eudicotyledons</taxon>
        <taxon>Gunneridae</taxon>
        <taxon>Pentapetalae</taxon>
        <taxon>asterids</taxon>
        <taxon>campanulids</taxon>
        <taxon>Asterales</taxon>
        <taxon>Asteraceae</taxon>
        <taxon>Asteroideae</taxon>
        <taxon>Anthemideae</taxon>
        <taxon>Artemisiinae</taxon>
        <taxon>Artemisia</taxon>
    </lineage>
</organism>
<dbReference type="OrthoDB" id="5544992at2759"/>
<keyword evidence="3" id="KW-1185">Reference proteome</keyword>
<gene>
    <name evidence="2" type="ORF">CTI12_AA240010</name>
</gene>
<dbReference type="AlphaFoldDB" id="A0A2U1NQ73"/>
<evidence type="ECO:0000313" key="3">
    <source>
        <dbReference type="Proteomes" id="UP000245207"/>
    </source>
</evidence>